<proteinExistence type="predicted"/>
<dbReference type="AlphaFoldDB" id="A0A8H5TVX2"/>
<gene>
    <name evidence="2" type="ORF">FHETE_2113</name>
</gene>
<sequence>MALDCGFDIFPHLPATEENKRIFREFFVEVAETFRLKMITEPAPSNGPREERFYKYFRMTIPGHPIIPDAENCDCFLSVRSNDALDPNALPVIKEMAAIARYYFGSRVHFWQGHSDIYSSGELRRAEDEAKKRAEMCTQDHSGTSADNAEQTHT</sequence>
<evidence type="ECO:0000313" key="2">
    <source>
        <dbReference type="EMBL" id="KAF5676617.1"/>
    </source>
</evidence>
<name>A0A8H5TVX2_FUSHE</name>
<feature type="compositionally biased region" description="Polar residues" evidence="1">
    <location>
        <begin position="139"/>
        <end position="154"/>
    </location>
</feature>
<comment type="caution">
    <text evidence="2">The sequence shown here is derived from an EMBL/GenBank/DDBJ whole genome shotgun (WGS) entry which is preliminary data.</text>
</comment>
<dbReference type="EMBL" id="JAAGWQ010000032">
    <property type="protein sequence ID" value="KAF5676617.1"/>
    <property type="molecule type" value="Genomic_DNA"/>
</dbReference>
<evidence type="ECO:0000256" key="1">
    <source>
        <dbReference type="SAM" id="MobiDB-lite"/>
    </source>
</evidence>
<dbReference type="Proteomes" id="UP000567885">
    <property type="component" value="Unassembled WGS sequence"/>
</dbReference>
<reference evidence="2 3" key="1">
    <citation type="submission" date="2020-05" db="EMBL/GenBank/DDBJ databases">
        <title>Identification and distribution of gene clusters putatively required for synthesis of sphingolipid metabolism inhibitors in phylogenetically diverse species of the filamentous fungus Fusarium.</title>
        <authorList>
            <person name="Kim H.-S."/>
            <person name="Busman M."/>
            <person name="Brown D.W."/>
            <person name="Divon H."/>
            <person name="Uhlig S."/>
            <person name="Proctor R.H."/>
        </authorList>
    </citation>
    <scope>NUCLEOTIDE SEQUENCE [LARGE SCALE GENOMIC DNA]</scope>
    <source>
        <strain evidence="2 3">NRRL 20693</strain>
    </source>
</reference>
<organism evidence="2 3">
    <name type="scientific">Fusarium heterosporum</name>
    <dbReference type="NCBI Taxonomy" id="42747"/>
    <lineage>
        <taxon>Eukaryota</taxon>
        <taxon>Fungi</taxon>
        <taxon>Dikarya</taxon>
        <taxon>Ascomycota</taxon>
        <taxon>Pezizomycotina</taxon>
        <taxon>Sordariomycetes</taxon>
        <taxon>Hypocreomycetidae</taxon>
        <taxon>Hypocreales</taxon>
        <taxon>Nectriaceae</taxon>
        <taxon>Fusarium</taxon>
        <taxon>Fusarium heterosporum species complex</taxon>
    </lineage>
</organism>
<protein>
    <submittedName>
        <fullName evidence="2">SET domain-containing protein</fullName>
    </submittedName>
</protein>
<evidence type="ECO:0000313" key="3">
    <source>
        <dbReference type="Proteomes" id="UP000567885"/>
    </source>
</evidence>
<accession>A0A8H5TVX2</accession>
<feature type="region of interest" description="Disordered" evidence="1">
    <location>
        <begin position="128"/>
        <end position="154"/>
    </location>
</feature>
<keyword evidence="3" id="KW-1185">Reference proteome</keyword>
<dbReference type="OrthoDB" id="265717at2759"/>